<evidence type="ECO:0000313" key="2">
    <source>
        <dbReference type="Proteomes" id="UP000288805"/>
    </source>
</evidence>
<dbReference type="PANTHER" id="PTHR47483">
    <property type="entry name" value="BETA-ARABINOFURANOSYLTRANSFERASE RAY1"/>
    <property type="match status" value="1"/>
</dbReference>
<comment type="caution">
    <text evidence="1">The sequence shown here is derived from an EMBL/GenBank/DDBJ whole genome shotgun (WGS) entry which is preliminary data.</text>
</comment>
<dbReference type="GO" id="GO:0016757">
    <property type="term" value="F:glycosyltransferase activity"/>
    <property type="evidence" value="ECO:0007669"/>
    <property type="project" value="InterPro"/>
</dbReference>
<proteinExistence type="predicted"/>
<sequence>MFSFLDKFRGLHIASILSAGILPTLLLRPPGEGGQGPNLQSVGKDDRGSLGTTQSMTISCPKHFEDLMCPGRVSEVNVQVGWSLYFAVGFVVFRGRRKFPLLYGVSYAMAKERGADIDNIHEGNFMTCSAPFLRPDGLPVFYWPSLLIYHLVFIQCRVQDIESLGDWIPAFQVALWSIWVSGFLLIALSLYAMQSLPSLEDHIKMPKQLHQGFANLTSPKITIFSAPDPLNAPPGPRQVLAVRSWLALSPYITVVLFSRDPSVVVFARAFGSRVSVEPNIDFT</sequence>
<name>A0A438J5R4_VITVI</name>
<dbReference type="Proteomes" id="UP000288805">
    <property type="component" value="Unassembled WGS sequence"/>
</dbReference>
<protein>
    <submittedName>
        <fullName evidence="1">Uncharacterized protein</fullName>
    </submittedName>
</protein>
<gene>
    <name evidence="1" type="ORF">CK203_018476</name>
</gene>
<dbReference type="InterPro" id="IPR044575">
    <property type="entry name" value="RAY1-like"/>
</dbReference>
<accession>A0A438J5R4</accession>
<organism evidence="1 2">
    <name type="scientific">Vitis vinifera</name>
    <name type="common">Grape</name>
    <dbReference type="NCBI Taxonomy" id="29760"/>
    <lineage>
        <taxon>Eukaryota</taxon>
        <taxon>Viridiplantae</taxon>
        <taxon>Streptophyta</taxon>
        <taxon>Embryophyta</taxon>
        <taxon>Tracheophyta</taxon>
        <taxon>Spermatophyta</taxon>
        <taxon>Magnoliopsida</taxon>
        <taxon>eudicotyledons</taxon>
        <taxon>Gunneridae</taxon>
        <taxon>Pentapetalae</taxon>
        <taxon>rosids</taxon>
        <taxon>Vitales</taxon>
        <taxon>Vitaceae</taxon>
        <taxon>Viteae</taxon>
        <taxon>Vitis</taxon>
    </lineage>
</organism>
<reference evidence="1 2" key="1">
    <citation type="journal article" date="2018" name="PLoS Genet.">
        <title>Population sequencing reveals clonal diversity and ancestral inbreeding in the grapevine cultivar Chardonnay.</title>
        <authorList>
            <person name="Roach M.J."/>
            <person name="Johnson D.L."/>
            <person name="Bohlmann J."/>
            <person name="van Vuuren H.J."/>
            <person name="Jones S.J."/>
            <person name="Pretorius I.S."/>
            <person name="Schmidt S.A."/>
            <person name="Borneman A.R."/>
        </authorList>
    </citation>
    <scope>NUCLEOTIDE SEQUENCE [LARGE SCALE GENOMIC DNA]</scope>
    <source>
        <strain evidence="2">cv. Chardonnay</strain>
        <tissue evidence="1">Leaf</tissue>
    </source>
</reference>
<dbReference type="PANTHER" id="PTHR47483:SF1">
    <property type="entry name" value="BETA-ARABINOFURANOSYLTRANSFERASE RAY1"/>
    <property type="match status" value="1"/>
</dbReference>
<evidence type="ECO:0000313" key="1">
    <source>
        <dbReference type="EMBL" id="RVX04304.1"/>
    </source>
</evidence>
<dbReference type="EMBL" id="QGNW01000061">
    <property type="protein sequence ID" value="RVX04304.1"/>
    <property type="molecule type" value="Genomic_DNA"/>
</dbReference>
<dbReference type="AlphaFoldDB" id="A0A438J5R4"/>